<keyword evidence="1" id="KW-0697">Rotamase</keyword>
<evidence type="ECO:0000313" key="4">
    <source>
        <dbReference type="Proteomes" id="UP000181898"/>
    </source>
</evidence>
<dbReference type="InterPro" id="IPR046357">
    <property type="entry name" value="PPIase_dom_sf"/>
</dbReference>
<dbReference type="Gene3D" id="3.10.50.40">
    <property type="match status" value="2"/>
</dbReference>
<reference evidence="3 4" key="1">
    <citation type="submission" date="2016-11" db="EMBL/GenBank/DDBJ databases">
        <title>Tenacibaculum sp. LPB0136, isolated from marine environment.</title>
        <authorList>
            <person name="Kim E."/>
            <person name="Yi H."/>
        </authorList>
    </citation>
    <scope>NUCLEOTIDE SEQUENCE [LARGE SCALE GENOMIC DNA]</scope>
    <source>
        <strain evidence="3 4">LPB0136</strain>
    </source>
</reference>
<feature type="domain" description="PpiC" evidence="2">
    <location>
        <begin position="118"/>
        <end position="220"/>
    </location>
</feature>
<gene>
    <name evidence="3" type="ORF">LPB136_01945</name>
</gene>
<dbReference type="SUPFAM" id="SSF54534">
    <property type="entry name" value="FKBP-like"/>
    <property type="match status" value="2"/>
</dbReference>
<dbReference type="PROSITE" id="PS50198">
    <property type="entry name" value="PPIC_PPIASE_2"/>
    <property type="match status" value="2"/>
</dbReference>
<evidence type="ECO:0000313" key="3">
    <source>
        <dbReference type="EMBL" id="APG64201.1"/>
    </source>
</evidence>
<keyword evidence="4" id="KW-1185">Reference proteome</keyword>
<feature type="domain" description="PpiC" evidence="2">
    <location>
        <begin position="225"/>
        <end position="321"/>
    </location>
</feature>
<evidence type="ECO:0000256" key="1">
    <source>
        <dbReference type="PROSITE-ProRule" id="PRU00278"/>
    </source>
</evidence>
<dbReference type="EMBL" id="CP018155">
    <property type="protein sequence ID" value="APG64201.1"/>
    <property type="molecule type" value="Genomic_DNA"/>
</dbReference>
<dbReference type="Pfam" id="PF13616">
    <property type="entry name" value="Rotamase_3"/>
    <property type="match status" value="1"/>
</dbReference>
<dbReference type="GO" id="GO:0003755">
    <property type="term" value="F:peptidyl-prolyl cis-trans isomerase activity"/>
    <property type="evidence" value="ECO:0007669"/>
    <property type="project" value="UniProtKB-KW"/>
</dbReference>
<sequence length="533" mass="61879">MKKILFFICVCVSFSMFSQKGEVLFSIDNEKVTVEEFKDVYERNLDLVVDEDSKNIDKYLDLYINYKLKVREAYSLKLDTSRSYKRELATHKNQLAAPYLQDNAMLEKLVEEAYFRTKNEIKAKHILVRFPKGTKPNDTLSYFNKITVYRNRIIAGESFEKVAAEVSEDPSAKRNNGNLGYFSAFKMVYPFEDAAYKTKIGEVSKPFKTRFGYHIVKVDGLRSSKGEFEVAHILIDERSIIGKAQIDSAYAKLNKGESFEKLAKQYSTDKGSARNGGKLPRFGAGKMVEEFENVVFNLVEINSYSKPFKTKYGWHIVKLLKKHPVQSFENAKKSLTKKIKSSGRARSDNNAIAAKIAKDYNIKIYDNALDIFKKSDRRNFPTEELQSVLLTINDKEITQETFASYIKHRRHLTIDTLLKSFKDSEVIKYYKDHLIDTEPAYKKTLKGYKDDLLLFDLMKQKIWDKAAKDTLGLKEFFNTSTKFKGQDFSKNKGKAMSAYQDFLKDNWIEELHKNSKVKINKKALRRFKKQYNQ</sequence>
<dbReference type="InterPro" id="IPR050245">
    <property type="entry name" value="PrsA_foldase"/>
</dbReference>
<dbReference type="STRING" id="1850252.LPB136_01945"/>
<proteinExistence type="predicted"/>
<accession>A0A1L3JGE4</accession>
<dbReference type="Pfam" id="PF00639">
    <property type="entry name" value="Rotamase"/>
    <property type="match status" value="1"/>
</dbReference>
<dbReference type="KEGG" id="ten:LPB136_01945"/>
<dbReference type="AlphaFoldDB" id="A0A1L3JGE4"/>
<name>A0A1L3JGE4_9FLAO</name>
<protein>
    <submittedName>
        <fullName evidence="3">Peptidylprolyl isomerase</fullName>
    </submittedName>
</protein>
<organism evidence="3 4">
    <name type="scientific">Tenacibaculum todarodis</name>
    <dbReference type="NCBI Taxonomy" id="1850252"/>
    <lineage>
        <taxon>Bacteria</taxon>
        <taxon>Pseudomonadati</taxon>
        <taxon>Bacteroidota</taxon>
        <taxon>Flavobacteriia</taxon>
        <taxon>Flavobacteriales</taxon>
        <taxon>Flavobacteriaceae</taxon>
        <taxon>Tenacibaculum</taxon>
    </lineage>
</organism>
<keyword evidence="1 3" id="KW-0413">Isomerase</keyword>
<dbReference type="InterPro" id="IPR000297">
    <property type="entry name" value="PPIase_PpiC"/>
</dbReference>
<dbReference type="PANTHER" id="PTHR47245:SF2">
    <property type="entry name" value="PEPTIDYL-PROLYL CIS-TRANS ISOMERASE HP_0175-RELATED"/>
    <property type="match status" value="1"/>
</dbReference>
<dbReference type="RefSeq" id="WP_072554525.1">
    <property type="nucleotide sequence ID" value="NZ_CP018155.1"/>
</dbReference>
<evidence type="ECO:0000259" key="2">
    <source>
        <dbReference type="PROSITE" id="PS50198"/>
    </source>
</evidence>
<dbReference type="OrthoDB" id="14196at2"/>
<dbReference type="Proteomes" id="UP000181898">
    <property type="component" value="Chromosome"/>
</dbReference>
<dbReference type="PANTHER" id="PTHR47245">
    <property type="entry name" value="PEPTIDYLPROLYL ISOMERASE"/>
    <property type="match status" value="1"/>
</dbReference>